<name>A0ACA9QYT0_9GLOM</name>
<comment type="caution">
    <text evidence="1">The sequence shown here is derived from an EMBL/GenBank/DDBJ whole genome shotgun (WGS) entry which is preliminary data.</text>
</comment>
<accession>A0ACA9QYT0</accession>
<evidence type="ECO:0000313" key="2">
    <source>
        <dbReference type="Proteomes" id="UP000789920"/>
    </source>
</evidence>
<protein>
    <submittedName>
        <fullName evidence="1">28888_t:CDS:1</fullName>
    </submittedName>
</protein>
<reference evidence="1" key="1">
    <citation type="submission" date="2021-06" db="EMBL/GenBank/DDBJ databases">
        <authorList>
            <person name="Kallberg Y."/>
            <person name="Tangrot J."/>
            <person name="Rosling A."/>
        </authorList>
    </citation>
    <scope>NUCLEOTIDE SEQUENCE</scope>
    <source>
        <strain evidence="1">MA461A</strain>
    </source>
</reference>
<keyword evidence="2" id="KW-1185">Reference proteome</keyword>
<sequence>DENSEAHQSRKRSENNKKGCWRYFEPFKVPKSGTKTRCTIAGCNTEYTWRGSTFNHVRHLKNKHNITKSPTSIQSNESSLP</sequence>
<feature type="non-terminal residue" evidence="1">
    <location>
        <position position="1"/>
    </location>
</feature>
<dbReference type="EMBL" id="CAJVQC010039879">
    <property type="protein sequence ID" value="CAG8769567.1"/>
    <property type="molecule type" value="Genomic_DNA"/>
</dbReference>
<organism evidence="1 2">
    <name type="scientific">Racocetra persica</name>
    <dbReference type="NCBI Taxonomy" id="160502"/>
    <lineage>
        <taxon>Eukaryota</taxon>
        <taxon>Fungi</taxon>
        <taxon>Fungi incertae sedis</taxon>
        <taxon>Mucoromycota</taxon>
        <taxon>Glomeromycotina</taxon>
        <taxon>Glomeromycetes</taxon>
        <taxon>Diversisporales</taxon>
        <taxon>Gigasporaceae</taxon>
        <taxon>Racocetra</taxon>
    </lineage>
</organism>
<evidence type="ECO:0000313" key="1">
    <source>
        <dbReference type="EMBL" id="CAG8769567.1"/>
    </source>
</evidence>
<dbReference type="Proteomes" id="UP000789920">
    <property type="component" value="Unassembled WGS sequence"/>
</dbReference>
<proteinExistence type="predicted"/>
<gene>
    <name evidence="1" type="ORF">RPERSI_LOCUS16237</name>
</gene>